<dbReference type="Pfam" id="PF01432">
    <property type="entry name" value="Peptidase_M3"/>
    <property type="match status" value="2"/>
</dbReference>
<protein>
    <submittedName>
        <fullName evidence="9">Thimet oligopeptidase</fullName>
    </submittedName>
</protein>
<dbReference type="InterPro" id="IPR024077">
    <property type="entry name" value="Neurolysin/TOP_dom2"/>
</dbReference>
<evidence type="ECO:0000256" key="3">
    <source>
        <dbReference type="ARBA" id="ARBA00022723"/>
    </source>
</evidence>
<sequence length="313" mass="35990">QLPSDVQEQVKKLTNEINDLCIEFTRVLNEEISTIEFTEQELEGVPQDLIKSFALTESGKRKVTMKPPHYMPVMKYAKNPETRRRMGFAYGTRCLENVPTIEKLSQLRHKKAALLGYADNVSFVTELLMAKTRDTVHDFLTDLAEKLQPLWQKEKEVLLKLKEEECQQLAGILSLDTVLARMFEIYEQLLGLEFKKVQDVKLWHPEATLYEVNDTATGGHLGFFILDLFPREGKYSHFCNFSLQPGCFKPDGTRQLTTVALLCNFPAPRRTSPLCLPMRRWRQSFTNLATQCTTSAAGLLWPFLLARRPRETS</sequence>
<dbReference type="PANTHER" id="PTHR11804:SF84">
    <property type="entry name" value="SACCHAROLYSIN"/>
    <property type="match status" value="1"/>
</dbReference>
<keyword evidence="5 7" id="KW-0862">Zinc</keyword>
<feature type="domain" description="Peptidase M3A/M3B catalytic" evidence="8">
    <location>
        <begin position="73"/>
        <end position="166"/>
    </location>
</feature>
<dbReference type="GO" id="GO:0046872">
    <property type="term" value="F:metal ion binding"/>
    <property type="evidence" value="ECO:0007669"/>
    <property type="project" value="UniProtKB-UniRule"/>
</dbReference>
<organism evidence="9">
    <name type="scientific">Alectorobius mimon</name>
    <dbReference type="NCBI Taxonomy" id="360319"/>
    <lineage>
        <taxon>Eukaryota</taxon>
        <taxon>Metazoa</taxon>
        <taxon>Ecdysozoa</taxon>
        <taxon>Arthropoda</taxon>
        <taxon>Chelicerata</taxon>
        <taxon>Arachnida</taxon>
        <taxon>Acari</taxon>
        <taxon>Parasitiformes</taxon>
        <taxon>Ixodida</taxon>
        <taxon>Ixodoidea</taxon>
        <taxon>Argasidae</taxon>
        <taxon>Ornithodorinae</taxon>
        <taxon>Alectorobius</taxon>
    </lineage>
</organism>
<keyword evidence="2 7" id="KW-0645">Protease</keyword>
<dbReference type="GO" id="GO:0005758">
    <property type="term" value="C:mitochondrial intermembrane space"/>
    <property type="evidence" value="ECO:0007669"/>
    <property type="project" value="TreeGrafter"/>
</dbReference>
<evidence type="ECO:0000256" key="7">
    <source>
        <dbReference type="RuleBase" id="RU003435"/>
    </source>
</evidence>
<dbReference type="InterPro" id="IPR045090">
    <property type="entry name" value="Pept_M3A_M3B"/>
</dbReference>
<reference evidence="9" key="1">
    <citation type="submission" date="2016-03" db="EMBL/GenBank/DDBJ databases">
        <title>Gut transcriptome analysis on engorged females of Ornithodoros mimon (Acari: Argasidae) and phylogenetic inferences of soft ticks.</title>
        <authorList>
            <person name="Landulfo G.A."/>
            <person name="Giovanni D."/>
            <person name="Carvalho E."/>
            <person name="Junqueira-de-Azevedo I."/>
            <person name="Patane J."/>
            <person name="Mendoca R."/>
            <person name="Barros-Battesti D."/>
        </authorList>
    </citation>
    <scope>NUCLEOTIDE SEQUENCE</scope>
    <source>
        <strain evidence="9">Females</strain>
        <tissue evidence="9">Gut</tissue>
    </source>
</reference>
<name>A0A147B838_9ACAR</name>
<dbReference type="SUPFAM" id="SSF55486">
    <property type="entry name" value="Metalloproteases ('zincins'), catalytic domain"/>
    <property type="match status" value="1"/>
</dbReference>
<dbReference type="InterPro" id="IPR001567">
    <property type="entry name" value="Pept_M3A_M3B_dom"/>
</dbReference>
<dbReference type="GO" id="GO:0004222">
    <property type="term" value="F:metalloendopeptidase activity"/>
    <property type="evidence" value="ECO:0007669"/>
    <property type="project" value="InterPro"/>
</dbReference>
<evidence type="ECO:0000256" key="1">
    <source>
        <dbReference type="ARBA" id="ARBA00006040"/>
    </source>
</evidence>
<dbReference type="GO" id="GO:0006508">
    <property type="term" value="P:proteolysis"/>
    <property type="evidence" value="ECO:0007669"/>
    <property type="project" value="UniProtKB-KW"/>
</dbReference>
<comment type="cofactor">
    <cofactor evidence="7">
        <name>Zn(2+)</name>
        <dbReference type="ChEBI" id="CHEBI:29105"/>
    </cofactor>
    <text evidence="7">Binds 1 zinc ion.</text>
</comment>
<dbReference type="InterPro" id="IPR024079">
    <property type="entry name" value="MetalloPept_cat_dom_sf"/>
</dbReference>
<dbReference type="PANTHER" id="PTHR11804">
    <property type="entry name" value="PROTEASE M3 THIMET OLIGOPEPTIDASE-RELATED"/>
    <property type="match status" value="1"/>
</dbReference>
<evidence type="ECO:0000256" key="6">
    <source>
        <dbReference type="ARBA" id="ARBA00023049"/>
    </source>
</evidence>
<evidence type="ECO:0000256" key="5">
    <source>
        <dbReference type="ARBA" id="ARBA00022833"/>
    </source>
</evidence>
<evidence type="ECO:0000256" key="4">
    <source>
        <dbReference type="ARBA" id="ARBA00022801"/>
    </source>
</evidence>
<dbReference type="Gene3D" id="1.10.1370.10">
    <property type="entry name" value="Neurolysin, domain 3"/>
    <property type="match status" value="1"/>
</dbReference>
<dbReference type="AlphaFoldDB" id="A0A147B838"/>
<feature type="domain" description="Peptidase M3A/M3B catalytic" evidence="8">
    <location>
        <begin position="169"/>
        <end position="276"/>
    </location>
</feature>
<feature type="non-terminal residue" evidence="9">
    <location>
        <position position="1"/>
    </location>
</feature>
<comment type="similarity">
    <text evidence="1 7">Belongs to the peptidase M3 family.</text>
</comment>
<evidence type="ECO:0000313" key="9">
    <source>
        <dbReference type="EMBL" id="JAR86562.1"/>
    </source>
</evidence>
<keyword evidence="4 7" id="KW-0378">Hydrolase</keyword>
<dbReference type="EMBL" id="GEIB01001826">
    <property type="protein sequence ID" value="JAR86562.1"/>
    <property type="molecule type" value="Transcribed_RNA"/>
</dbReference>
<dbReference type="GO" id="GO:0006518">
    <property type="term" value="P:peptide metabolic process"/>
    <property type="evidence" value="ECO:0007669"/>
    <property type="project" value="TreeGrafter"/>
</dbReference>
<accession>A0A147B838</accession>
<keyword evidence="3 7" id="KW-0479">Metal-binding</keyword>
<evidence type="ECO:0000259" key="8">
    <source>
        <dbReference type="Pfam" id="PF01432"/>
    </source>
</evidence>
<keyword evidence="6 7" id="KW-0482">Metalloprotease</keyword>
<proteinExistence type="inferred from homology"/>
<evidence type="ECO:0000256" key="2">
    <source>
        <dbReference type="ARBA" id="ARBA00022670"/>
    </source>
</evidence>
<dbReference type="Gene3D" id="3.40.390.10">
    <property type="entry name" value="Collagenase (Catalytic Domain)"/>
    <property type="match status" value="1"/>
</dbReference>